<evidence type="ECO:0000259" key="2">
    <source>
        <dbReference type="Pfam" id="PF13581"/>
    </source>
</evidence>
<accession>A0A171DJ19</accession>
<keyword evidence="3" id="KW-0808">Transferase</keyword>
<name>A0A171DJ19_9ACTN</name>
<dbReference type="OrthoDB" id="3472182at2"/>
<dbReference type="InterPro" id="IPR050267">
    <property type="entry name" value="Anti-sigma-factor_SerPK"/>
</dbReference>
<proteinExistence type="predicted"/>
<dbReference type="InterPro" id="IPR036890">
    <property type="entry name" value="HATPase_C_sf"/>
</dbReference>
<evidence type="ECO:0000313" key="3">
    <source>
        <dbReference type="EMBL" id="GAT68857.1"/>
    </source>
</evidence>
<reference evidence="3 4" key="1">
    <citation type="journal article" date="2016" name="Genome Announc.">
        <title>Draft Genome Sequence of Planomonospora sphaerica JCM9374, a Rare Actinomycete.</title>
        <authorList>
            <person name="Dohra H."/>
            <person name="Suzuki T."/>
            <person name="Inoue Y."/>
            <person name="Kodani S."/>
        </authorList>
    </citation>
    <scope>NUCLEOTIDE SEQUENCE [LARGE SCALE GENOMIC DNA]</scope>
    <source>
        <strain evidence="3 4">JCM 9374</strain>
    </source>
</reference>
<keyword evidence="1" id="KW-0723">Serine/threonine-protein kinase</keyword>
<dbReference type="InterPro" id="IPR003594">
    <property type="entry name" value="HATPase_dom"/>
</dbReference>
<evidence type="ECO:0000256" key="1">
    <source>
        <dbReference type="ARBA" id="ARBA00022527"/>
    </source>
</evidence>
<keyword evidence="4" id="KW-1185">Reference proteome</keyword>
<protein>
    <submittedName>
        <fullName evidence="3">6-phosphofructokinase</fullName>
    </submittedName>
</protein>
<dbReference type="RefSeq" id="WP_068899769.1">
    <property type="nucleotide sequence ID" value="NZ_BDCX01000011.1"/>
</dbReference>
<dbReference type="Pfam" id="PF13581">
    <property type="entry name" value="HATPase_c_2"/>
    <property type="match status" value="1"/>
</dbReference>
<organism evidence="3 4">
    <name type="scientific">Planomonospora sphaerica</name>
    <dbReference type="NCBI Taxonomy" id="161355"/>
    <lineage>
        <taxon>Bacteria</taxon>
        <taxon>Bacillati</taxon>
        <taxon>Actinomycetota</taxon>
        <taxon>Actinomycetes</taxon>
        <taxon>Streptosporangiales</taxon>
        <taxon>Streptosporangiaceae</taxon>
        <taxon>Planomonospora</taxon>
    </lineage>
</organism>
<gene>
    <name evidence="3" type="ORF">PS9374_04522</name>
</gene>
<comment type="caution">
    <text evidence="3">The sequence shown here is derived from an EMBL/GenBank/DDBJ whole genome shotgun (WGS) entry which is preliminary data.</text>
</comment>
<dbReference type="SUPFAM" id="SSF55874">
    <property type="entry name" value="ATPase domain of HSP90 chaperone/DNA topoisomerase II/histidine kinase"/>
    <property type="match status" value="1"/>
</dbReference>
<dbReference type="GO" id="GO:0004674">
    <property type="term" value="F:protein serine/threonine kinase activity"/>
    <property type="evidence" value="ECO:0007669"/>
    <property type="project" value="UniProtKB-KW"/>
</dbReference>
<dbReference type="Gene3D" id="3.30.565.10">
    <property type="entry name" value="Histidine kinase-like ATPase, C-terminal domain"/>
    <property type="match status" value="1"/>
</dbReference>
<keyword evidence="3" id="KW-0418">Kinase</keyword>
<evidence type="ECO:0000313" key="4">
    <source>
        <dbReference type="Proteomes" id="UP000077701"/>
    </source>
</evidence>
<dbReference type="CDD" id="cd16936">
    <property type="entry name" value="HATPase_RsbW-like"/>
    <property type="match status" value="1"/>
</dbReference>
<dbReference type="EMBL" id="BDCX01000011">
    <property type="protein sequence ID" value="GAT68857.1"/>
    <property type="molecule type" value="Genomic_DNA"/>
</dbReference>
<dbReference type="PANTHER" id="PTHR35526">
    <property type="entry name" value="ANTI-SIGMA-F FACTOR RSBW-RELATED"/>
    <property type="match status" value="1"/>
</dbReference>
<sequence>MRAYAVRPVARDFSAVPESVPEARRFVTAVLAGWGLAAESVEDAAVCVTELAANALTHGRVPGHGFAVTAAVGDGFAQVAVHDHSPRRPRLRRPADTDSCGRGLLIVEELSEQWGLDDLGQDGKAVWVRFKFPAAVGAGQLMALPEPQEEDRWVAAEWTGDAARLPVTGPVAAGAHRRVPRAQQRQRRIRTGTGACPASV</sequence>
<dbReference type="Proteomes" id="UP000077701">
    <property type="component" value="Unassembled WGS sequence"/>
</dbReference>
<reference evidence="4" key="2">
    <citation type="submission" date="2016-04" db="EMBL/GenBank/DDBJ databases">
        <title>Planomonospora sphaerica JCM9374 whole genome shotgun sequence.</title>
        <authorList>
            <person name="Suzuki T."/>
            <person name="Dohra H."/>
            <person name="Kodani S."/>
        </authorList>
    </citation>
    <scope>NUCLEOTIDE SEQUENCE [LARGE SCALE GENOMIC DNA]</scope>
    <source>
        <strain evidence="4">JCM 9374</strain>
    </source>
</reference>
<dbReference type="PANTHER" id="PTHR35526:SF3">
    <property type="entry name" value="ANTI-SIGMA-F FACTOR RSBW"/>
    <property type="match status" value="1"/>
</dbReference>
<dbReference type="STRING" id="161355.PS9374_04522"/>
<feature type="domain" description="Histidine kinase/HSP90-like ATPase" evidence="2">
    <location>
        <begin position="13"/>
        <end position="129"/>
    </location>
</feature>
<dbReference type="AlphaFoldDB" id="A0A171DJ19"/>